<dbReference type="RefSeq" id="WP_075149255.1">
    <property type="nucleotide sequence ID" value="NZ_CP018839.1"/>
</dbReference>
<keyword evidence="5" id="KW-0864">Zinc transport</keyword>
<keyword evidence="6 10" id="KW-1133">Transmembrane helix</keyword>
<evidence type="ECO:0000256" key="4">
    <source>
        <dbReference type="ARBA" id="ARBA00022692"/>
    </source>
</evidence>
<feature type="transmembrane region" description="Helical" evidence="10">
    <location>
        <begin position="159"/>
        <end position="182"/>
    </location>
</feature>
<keyword evidence="3" id="KW-0813">Transport</keyword>
<feature type="transmembrane region" description="Helical" evidence="10">
    <location>
        <begin position="188"/>
        <end position="208"/>
    </location>
</feature>
<keyword evidence="8 10" id="KW-0472">Membrane</keyword>
<evidence type="ECO:0000256" key="8">
    <source>
        <dbReference type="ARBA" id="ARBA00023136"/>
    </source>
</evidence>
<keyword evidence="14" id="KW-1185">Reference proteome</keyword>
<dbReference type="Proteomes" id="UP000185739">
    <property type="component" value="Chromosome"/>
</dbReference>
<feature type="transmembrane region" description="Helical" evidence="10">
    <location>
        <begin position="93"/>
        <end position="112"/>
    </location>
</feature>
<keyword evidence="4 10" id="KW-0812">Transmembrane</keyword>
<feature type="compositionally biased region" description="Basic residues" evidence="9">
    <location>
        <begin position="1"/>
        <end position="14"/>
    </location>
</feature>
<feature type="region of interest" description="Disordered" evidence="9">
    <location>
        <begin position="1"/>
        <end position="20"/>
    </location>
</feature>
<dbReference type="InterPro" id="IPR036837">
    <property type="entry name" value="Cation_efflux_CTD_sf"/>
</dbReference>
<dbReference type="PANTHER" id="PTHR11562:SF17">
    <property type="entry name" value="RE54080P-RELATED"/>
    <property type="match status" value="1"/>
</dbReference>
<evidence type="ECO:0000256" key="9">
    <source>
        <dbReference type="SAM" id="MobiDB-lite"/>
    </source>
</evidence>
<dbReference type="InterPro" id="IPR027469">
    <property type="entry name" value="Cation_efflux_TMD_sf"/>
</dbReference>
<dbReference type="SUPFAM" id="SSF161111">
    <property type="entry name" value="Cation efflux protein transmembrane domain-like"/>
    <property type="match status" value="1"/>
</dbReference>
<evidence type="ECO:0000259" key="12">
    <source>
        <dbReference type="Pfam" id="PF16916"/>
    </source>
</evidence>
<evidence type="ECO:0000313" key="13">
    <source>
        <dbReference type="EMBL" id="APR06003.1"/>
    </source>
</evidence>
<dbReference type="EMBL" id="CP018839">
    <property type="protein sequence ID" value="APR06003.1"/>
    <property type="molecule type" value="Genomic_DNA"/>
</dbReference>
<evidence type="ECO:0000256" key="7">
    <source>
        <dbReference type="ARBA" id="ARBA00023065"/>
    </source>
</evidence>
<sequence>MADAHHVRHHHDHGHGHDDHAASRHLPLALVLTLGFAAVEAVAGWWSGSLALLGDAGHMVTDALSLGLAALAARIALRPVSPRHSYGLRRVEALAALVNSLFMLAVVALLLWQAVLRLLEPREIAGQTVTLVALGGLVLNLVVAWLLTRGEGDLNTRGALLHVLGDLLGSVAALASGLVIQFSGWTPIDPLLTMLICGLILFSTLSLLRNVLHTLLEGVPDGLSLPEVGRAMASVPGVCSVHDLHIWSLDSRRTALSAHILLADARRWPDVLEAERALLRGRFGVEHATLQPEISLAEPIMFAPRRSGTADDRD</sequence>
<dbReference type="PANTHER" id="PTHR11562">
    <property type="entry name" value="CATION EFFLUX PROTEIN/ ZINC TRANSPORTER"/>
    <property type="match status" value="1"/>
</dbReference>
<name>A0A1H5TYD8_9RHOO</name>
<evidence type="ECO:0000256" key="10">
    <source>
        <dbReference type="SAM" id="Phobius"/>
    </source>
</evidence>
<evidence type="ECO:0000256" key="5">
    <source>
        <dbReference type="ARBA" id="ARBA00022906"/>
    </source>
</evidence>
<protein>
    <submittedName>
        <fullName evidence="13">Co/Zn exporter CzcD</fullName>
    </submittedName>
</protein>
<evidence type="ECO:0000259" key="11">
    <source>
        <dbReference type="Pfam" id="PF01545"/>
    </source>
</evidence>
<keyword evidence="7" id="KW-0406">Ion transport</keyword>
<dbReference type="Pfam" id="PF16916">
    <property type="entry name" value="ZT_dimer"/>
    <property type="match status" value="1"/>
</dbReference>
<organism evidence="13 14">
    <name type="scientific">Thauera chlorobenzoica</name>
    <dbReference type="NCBI Taxonomy" id="96773"/>
    <lineage>
        <taxon>Bacteria</taxon>
        <taxon>Pseudomonadati</taxon>
        <taxon>Pseudomonadota</taxon>
        <taxon>Betaproteobacteria</taxon>
        <taxon>Rhodocyclales</taxon>
        <taxon>Zoogloeaceae</taxon>
        <taxon>Thauera</taxon>
    </lineage>
</organism>
<feature type="transmembrane region" description="Helical" evidence="10">
    <location>
        <begin position="124"/>
        <end position="147"/>
    </location>
</feature>
<evidence type="ECO:0000313" key="14">
    <source>
        <dbReference type="Proteomes" id="UP000185739"/>
    </source>
</evidence>
<proteinExistence type="inferred from homology"/>
<feature type="domain" description="Cation efflux protein cytoplasmic" evidence="12">
    <location>
        <begin position="221"/>
        <end position="293"/>
    </location>
</feature>
<feature type="transmembrane region" description="Helical" evidence="10">
    <location>
        <begin position="26"/>
        <end position="46"/>
    </location>
</feature>
<dbReference type="SUPFAM" id="SSF160240">
    <property type="entry name" value="Cation efflux protein cytoplasmic domain-like"/>
    <property type="match status" value="1"/>
</dbReference>
<evidence type="ECO:0000256" key="3">
    <source>
        <dbReference type="ARBA" id="ARBA00022448"/>
    </source>
</evidence>
<comment type="similarity">
    <text evidence="2">Belongs to the cation diffusion facilitator (CDF) transporter (TC 2.A.4) family. SLC30A subfamily.</text>
</comment>
<comment type="subcellular location">
    <subcellularLocation>
        <location evidence="1">Membrane</location>
        <topology evidence="1">Multi-pass membrane protein</topology>
    </subcellularLocation>
</comment>
<dbReference type="Gene3D" id="1.20.1510.10">
    <property type="entry name" value="Cation efflux protein transmembrane domain"/>
    <property type="match status" value="1"/>
</dbReference>
<evidence type="ECO:0000256" key="1">
    <source>
        <dbReference type="ARBA" id="ARBA00004141"/>
    </source>
</evidence>
<dbReference type="InterPro" id="IPR002524">
    <property type="entry name" value="Cation_efflux"/>
</dbReference>
<dbReference type="InterPro" id="IPR027470">
    <property type="entry name" value="Cation_efflux_CTD"/>
</dbReference>
<feature type="domain" description="Cation efflux protein transmembrane" evidence="11">
    <location>
        <begin position="28"/>
        <end position="216"/>
    </location>
</feature>
<keyword evidence="5" id="KW-0862">Zinc</keyword>
<dbReference type="AlphaFoldDB" id="A0A1H5TYD8"/>
<dbReference type="InterPro" id="IPR050681">
    <property type="entry name" value="CDF/SLC30A"/>
</dbReference>
<dbReference type="GO" id="GO:0005886">
    <property type="term" value="C:plasma membrane"/>
    <property type="evidence" value="ECO:0007669"/>
    <property type="project" value="TreeGrafter"/>
</dbReference>
<dbReference type="OrthoDB" id="271709at2"/>
<feature type="transmembrane region" description="Helical" evidence="10">
    <location>
        <begin position="58"/>
        <end position="77"/>
    </location>
</feature>
<dbReference type="STRING" id="96773.Tchl_3196"/>
<dbReference type="InterPro" id="IPR058533">
    <property type="entry name" value="Cation_efflux_TM"/>
</dbReference>
<dbReference type="NCBIfam" id="TIGR01297">
    <property type="entry name" value="CDF"/>
    <property type="match status" value="1"/>
</dbReference>
<evidence type="ECO:0000256" key="2">
    <source>
        <dbReference type="ARBA" id="ARBA00008873"/>
    </source>
</evidence>
<reference evidence="13 14" key="1">
    <citation type="submission" date="2016-12" db="EMBL/GenBank/DDBJ databases">
        <title>Complete genome sequence of Thauera chlorobenzoica, a Betaproteobacterium degrading haloaromatics anaerobically to CO2 and halides.</title>
        <authorList>
            <person name="Goris T."/>
            <person name="Mergelsberg M."/>
            <person name="Boll M."/>
        </authorList>
    </citation>
    <scope>NUCLEOTIDE SEQUENCE [LARGE SCALE GENOMIC DNA]</scope>
    <source>
        <strain evidence="13 14">3CB1</strain>
    </source>
</reference>
<gene>
    <name evidence="13" type="ORF">Tchl_3196</name>
</gene>
<accession>A0A1H5TYD8</accession>
<dbReference type="KEGG" id="tcl:Tchl_3196"/>
<evidence type="ECO:0000256" key="6">
    <source>
        <dbReference type="ARBA" id="ARBA00022989"/>
    </source>
</evidence>
<dbReference type="Pfam" id="PF01545">
    <property type="entry name" value="Cation_efflux"/>
    <property type="match status" value="1"/>
</dbReference>
<dbReference type="GO" id="GO:0005385">
    <property type="term" value="F:zinc ion transmembrane transporter activity"/>
    <property type="evidence" value="ECO:0007669"/>
    <property type="project" value="TreeGrafter"/>
</dbReference>